<dbReference type="PANTHER" id="PTHR41517">
    <property type="entry name" value="1,2-DIOXYGENASE PROTEIN-RELATED"/>
    <property type="match status" value="1"/>
</dbReference>
<sequence length="349" mass="38715">MEAETAPETMAAFYAELDGQNMAPLWESLHSLVPRQPAPVIQAAHWDYDAVVRPRLMEAGRLITAKKAERRVLILENPGLRGKASITQSLYAGLQLILPGEVAPAHRHTQCALRFIVEGEGAHTTVSGERTIMHPGDFVLTPNWTWHDHGNESDAPMVWLDGLDIPIVAFLDAGFAEAGNADSQPTVRPDGDAEARFGGTLLPVDWRASSRNSPVLNYPYARSRETLHRLERNGEADASHGYKLRYVNPADGGWPMPTIGAFIQFLPGGFRTAPYRSTDSTVYAVVEGHGESIVGDRRIRWKPRDIFVAPSWQWQEHAASGDAVLFSFSDRPVQEGLGLWREERGIPRR</sequence>
<reference evidence="5 6" key="1">
    <citation type="journal article" date="2010" name="J. Bacteriol.">
        <title>Genome sequence of the dioxin-mineralizing bacterium Sphingomonas wittichii RW1.</title>
        <authorList>
            <person name="Miller T.R."/>
            <person name="Delcher A.L."/>
            <person name="Salzberg S.L."/>
            <person name="Saunders E."/>
            <person name="Detter J.C."/>
            <person name="Halden R.U."/>
        </authorList>
    </citation>
    <scope>NUCLEOTIDE SEQUENCE [LARGE SCALE GENOMIC DNA]</scope>
    <source>
        <strain evidence="6">DSM 6014 / CCUG 31198 / JCM 15750 / NBRC 105917 / EY 4224 / RW1</strain>
    </source>
</reference>
<name>A0A9J9LEM7_RHIWR</name>
<evidence type="ECO:0000259" key="4">
    <source>
        <dbReference type="Pfam" id="PF07883"/>
    </source>
</evidence>
<accession>A0A9J9LEM7</accession>
<dbReference type="Pfam" id="PF07883">
    <property type="entry name" value="Cupin_2"/>
    <property type="match status" value="2"/>
</dbReference>
<dbReference type="Gene3D" id="2.60.120.10">
    <property type="entry name" value="Jelly Rolls"/>
    <property type="match status" value="1"/>
</dbReference>
<feature type="domain" description="Cupin type-2" evidence="4">
    <location>
        <begin position="263"/>
        <end position="323"/>
    </location>
</feature>
<keyword evidence="2 5" id="KW-0560">Oxidoreductase</keyword>
<dbReference type="OrthoDB" id="285029at2"/>
<dbReference type="EMBL" id="CP000699">
    <property type="protein sequence ID" value="ABQ69409.1"/>
    <property type="molecule type" value="Genomic_DNA"/>
</dbReference>
<organism evidence="5 6">
    <name type="scientific">Rhizorhabdus wittichii (strain DSM 6014 / CCUG 31198 / JCM 15750 / NBRC 105917 / EY 4224 / RW1)</name>
    <name type="common">Sphingomonas wittichii</name>
    <dbReference type="NCBI Taxonomy" id="392499"/>
    <lineage>
        <taxon>Bacteria</taxon>
        <taxon>Pseudomonadati</taxon>
        <taxon>Pseudomonadota</taxon>
        <taxon>Alphaproteobacteria</taxon>
        <taxon>Sphingomonadales</taxon>
        <taxon>Sphingomonadaceae</taxon>
        <taxon>Rhizorhabdus</taxon>
    </lineage>
</organism>
<dbReference type="InterPro" id="IPR014710">
    <property type="entry name" value="RmlC-like_jellyroll"/>
</dbReference>
<evidence type="ECO:0000256" key="2">
    <source>
        <dbReference type="ARBA" id="ARBA00023002"/>
    </source>
</evidence>
<keyword evidence="6" id="KW-1185">Reference proteome</keyword>
<evidence type="ECO:0000313" key="5">
    <source>
        <dbReference type="EMBL" id="ABQ69409.1"/>
    </source>
</evidence>
<protein>
    <recommendedName>
        <fullName evidence="3">Gentisate 1,2-dioxygenase</fullName>
        <ecNumber evidence="3">1.13.11.4</ecNumber>
    </recommendedName>
</protein>
<dbReference type="CDD" id="cd06992">
    <property type="entry name" value="cupin_GDO-like_C"/>
    <property type="match status" value="1"/>
</dbReference>
<proteinExistence type="predicted"/>
<evidence type="ECO:0000313" key="6">
    <source>
        <dbReference type="Proteomes" id="UP000001989"/>
    </source>
</evidence>
<keyword evidence="1" id="KW-0223">Dioxygenase</keyword>
<evidence type="ECO:0000256" key="1">
    <source>
        <dbReference type="ARBA" id="ARBA00022964"/>
    </source>
</evidence>
<dbReference type="AlphaFoldDB" id="A0A9J9LEM7"/>
<dbReference type="CDD" id="cd02216">
    <property type="entry name" value="cupin_GDO-like_N"/>
    <property type="match status" value="1"/>
</dbReference>
<dbReference type="InterPro" id="IPR011051">
    <property type="entry name" value="RmlC_Cupin_sf"/>
</dbReference>
<dbReference type="PANTHER" id="PTHR41517:SF1">
    <property type="entry name" value="CUPIN"/>
    <property type="match status" value="1"/>
</dbReference>
<dbReference type="InterPro" id="IPR047183">
    <property type="entry name" value="GDO-like"/>
</dbReference>
<evidence type="ECO:0000256" key="3">
    <source>
        <dbReference type="NCBIfam" id="TIGR02272"/>
    </source>
</evidence>
<gene>
    <name evidence="5" type="ordered locus">Swit_3059</name>
</gene>
<dbReference type="SUPFAM" id="SSF51182">
    <property type="entry name" value="RmlC-like cupins"/>
    <property type="match status" value="1"/>
</dbReference>
<dbReference type="InterPro" id="IPR011960">
    <property type="entry name" value="Gentisate_dOase"/>
</dbReference>
<dbReference type="GO" id="GO:0047922">
    <property type="term" value="F:gentisate 1,2-dioxygenase activity"/>
    <property type="evidence" value="ECO:0007669"/>
    <property type="project" value="UniProtKB-UniRule"/>
</dbReference>
<dbReference type="KEGG" id="swi:Swit_3059"/>
<feature type="domain" description="Cupin type-2" evidence="4">
    <location>
        <begin position="94"/>
        <end position="161"/>
    </location>
</feature>
<dbReference type="InterPro" id="IPR013096">
    <property type="entry name" value="Cupin_2"/>
</dbReference>
<dbReference type="NCBIfam" id="TIGR02272">
    <property type="entry name" value="gentisate_1_2"/>
    <property type="match status" value="1"/>
</dbReference>
<dbReference type="Proteomes" id="UP000001989">
    <property type="component" value="Chromosome"/>
</dbReference>
<dbReference type="EC" id="1.13.11.4" evidence="3"/>